<gene>
    <name evidence="3" type="ORF">FKR84_07005</name>
</gene>
<dbReference type="PANTHER" id="PTHR47197">
    <property type="entry name" value="PROTEIN NIRF"/>
    <property type="match status" value="1"/>
</dbReference>
<dbReference type="EMBL" id="VIAR01000005">
    <property type="protein sequence ID" value="TQD39135.1"/>
    <property type="molecule type" value="Genomic_DNA"/>
</dbReference>
<dbReference type="InterPro" id="IPR011048">
    <property type="entry name" value="Haem_d1_sf"/>
</dbReference>
<feature type="signal peptide" evidence="2">
    <location>
        <begin position="1"/>
        <end position="20"/>
    </location>
</feature>
<reference evidence="3 4" key="1">
    <citation type="submission" date="2019-06" db="EMBL/GenBank/DDBJ databases">
        <title>Flavibacter putida gen. nov., sp. nov., a novel marine bacterium of the family Flavobacteriaceae isolated from coastal seawater.</title>
        <authorList>
            <person name="Feng X."/>
        </authorList>
    </citation>
    <scope>NUCLEOTIDE SEQUENCE [LARGE SCALE GENOMIC DNA]</scope>
    <source>
        <strain evidence="3 4">PLHSN227</strain>
    </source>
</reference>
<dbReference type="OrthoDB" id="9773938at2"/>
<feature type="region of interest" description="Disordered" evidence="1">
    <location>
        <begin position="29"/>
        <end position="49"/>
    </location>
</feature>
<dbReference type="Pfam" id="PF16819">
    <property type="entry name" value="DUF5074"/>
    <property type="match status" value="1"/>
</dbReference>
<evidence type="ECO:0000256" key="2">
    <source>
        <dbReference type="SAM" id="SignalP"/>
    </source>
</evidence>
<proteinExistence type="predicted"/>
<name>A0A507ZWK0_9FLAO</name>
<dbReference type="Gene3D" id="2.130.10.10">
    <property type="entry name" value="YVTN repeat-like/Quinoprotein amine dehydrogenase"/>
    <property type="match status" value="1"/>
</dbReference>
<protein>
    <recommendedName>
        <fullName evidence="5">40-residue YVTN family beta-propeller repeat-containing protein</fullName>
    </recommendedName>
</protein>
<keyword evidence="4" id="KW-1185">Reference proteome</keyword>
<dbReference type="InterPro" id="IPR015943">
    <property type="entry name" value="WD40/YVTN_repeat-like_dom_sf"/>
</dbReference>
<sequence>MKQFIFKPLFLALSLSLVLASCSSDDDFIASENPPTNEDDDNNDNNDDENSQGIYDLGFIVANEGNFGSPNASVSYISADLENLENNIFNTANTGENVGDVLNSIAFDDDYAFLVVNNSNKVLVVNRYTFELEATLTQDIDMPRFAGAENGKLYISNSASQSIAIYNTNNFSFESAIVLDKPVEQLEIDNGYLYVQNAAFNTGNEITVINLSNNQVETTLTVGDGLNSIDVENGVLYALSAEGIATISTTSNNLTGTINFTEGFTGGTKLDIENNEIYFISGSKIYNYAISATELTDTPLMDTQVNDESWFLGYGFAVENDKIFYSNVNGFTANSEVYVYDLEGNLEKTLTTGIGANNFYFND</sequence>
<dbReference type="InterPro" id="IPR031815">
    <property type="entry name" value="DUF5074"/>
</dbReference>
<dbReference type="Proteomes" id="UP000317169">
    <property type="component" value="Unassembled WGS sequence"/>
</dbReference>
<feature type="chain" id="PRO_5021266174" description="40-residue YVTN family beta-propeller repeat-containing protein" evidence="2">
    <location>
        <begin position="21"/>
        <end position="363"/>
    </location>
</feature>
<dbReference type="RefSeq" id="WP_141421584.1">
    <property type="nucleotide sequence ID" value="NZ_VIAR01000005.1"/>
</dbReference>
<dbReference type="PANTHER" id="PTHR47197:SF3">
    <property type="entry name" value="DIHYDRO-HEME D1 DEHYDROGENASE"/>
    <property type="match status" value="1"/>
</dbReference>
<evidence type="ECO:0008006" key="5">
    <source>
        <dbReference type="Google" id="ProtNLM"/>
    </source>
</evidence>
<comment type="caution">
    <text evidence="3">The sequence shown here is derived from an EMBL/GenBank/DDBJ whole genome shotgun (WGS) entry which is preliminary data.</text>
</comment>
<evidence type="ECO:0000313" key="4">
    <source>
        <dbReference type="Proteomes" id="UP000317169"/>
    </source>
</evidence>
<keyword evidence="2" id="KW-0732">Signal</keyword>
<accession>A0A507ZWK0</accession>
<dbReference type="InterPro" id="IPR051200">
    <property type="entry name" value="Host-pathogen_enzymatic-act"/>
</dbReference>
<dbReference type="PROSITE" id="PS51257">
    <property type="entry name" value="PROKAR_LIPOPROTEIN"/>
    <property type="match status" value="1"/>
</dbReference>
<evidence type="ECO:0000313" key="3">
    <source>
        <dbReference type="EMBL" id="TQD39135.1"/>
    </source>
</evidence>
<evidence type="ECO:0000256" key="1">
    <source>
        <dbReference type="SAM" id="MobiDB-lite"/>
    </source>
</evidence>
<dbReference type="SUPFAM" id="SSF51004">
    <property type="entry name" value="C-terminal (heme d1) domain of cytochrome cd1-nitrite reductase"/>
    <property type="match status" value="1"/>
</dbReference>
<feature type="compositionally biased region" description="Acidic residues" evidence="1">
    <location>
        <begin position="37"/>
        <end position="49"/>
    </location>
</feature>
<organism evidence="3 4">
    <name type="scientific">Haloflavibacter putidus</name>
    <dbReference type="NCBI Taxonomy" id="2576776"/>
    <lineage>
        <taxon>Bacteria</taxon>
        <taxon>Pseudomonadati</taxon>
        <taxon>Bacteroidota</taxon>
        <taxon>Flavobacteriia</taxon>
        <taxon>Flavobacteriales</taxon>
        <taxon>Flavobacteriaceae</taxon>
        <taxon>Haloflavibacter</taxon>
    </lineage>
</organism>
<dbReference type="AlphaFoldDB" id="A0A507ZWK0"/>